<organism evidence="4">
    <name type="scientific">Craspedostauros australis</name>
    <dbReference type="NCBI Taxonomy" id="1486917"/>
    <lineage>
        <taxon>Eukaryota</taxon>
        <taxon>Sar</taxon>
        <taxon>Stramenopiles</taxon>
        <taxon>Ochrophyta</taxon>
        <taxon>Bacillariophyta</taxon>
        <taxon>Bacillariophyceae</taxon>
        <taxon>Bacillariophycidae</taxon>
        <taxon>Naviculales</taxon>
        <taxon>Naviculaceae</taxon>
        <taxon>Craspedostauros</taxon>
    </lineage>
</organism>
<dbReference type="PANTHER" id="PTHR43490:SF99">
    <property type="entry name" value="SHORT-CHAIN DEHYDROGENASE_REDUCTASE"/>
    <property type="match status" value="1"/>
</dbReference>
<gene>
    <name evidence="4" type="ORF">CAUS1442_LOCUS11511</name>
</gene>
<dbReference type="GO" id="GO:0016491">
    <property type="term" value="F:oxidoreductase activity"/>
    <property type="evidence" value="ECO:0007669"/>
    <property type="project" value="UniProtKB-KW"/>
</dbReference>
<dbReference type="SUPFAM" id="SSF51735">
    <property type="entry name" value="NAD(P)-binding Rossmann-fold domains"/>
    <property type="match status" value="1"/>
</dbReference>
<evidence type="ECO:0008006" key="5">
    <source>
        <dbReference type="Google" id="ProtNLM"/>
    </source>
</evidence>
<evidence type="ECO:0000313" key="4">
    <source>
        <dbReference type="EMBL" id="CAD8339378.1"/>
    </source>
</evidence>
<dbReference type="Gene3D" id="3.40.50.720">
    <property type="entry name" value="NAD(P)-binding Rossmann-like Domain"/>
    <property type="match status" value="1"/>
</dbReference>
<sequence length="288" mass="30941">MLNILVTGASDGIGLALSKQLVAYHKAKVFLCARNPAKGADALKAVVEHGKASLGKSHDAESMVELVIMDVGVEESVAAAAKQLADKGVKLNVIVNNAGIAPINATYEAEDILNVNLHGPKRVVDHFSPLFDASASCRIVHTGSGAGPMFVAKHDENKQQRLCDPNITWEGIQELESEGWEKDSYKGYGLSKALLACYSMALAKQHDAEKIASYCLTPGFVNTKMTKGRGANLTPEEGTSSLRHCIFKATPDQSGWYFGSDSERSPLHALRSPGEPAFDGVYPWDKQS</sequence>
<dbReference type="AlphaFoldDB" id="A0A7R9WZW2"/>
<evidence type="ECO:0000256" key="1">
    <source>
        <dbReference type="ARBA" id="ARBA00006484"/>
    </source>
</evidence>
<name>A0A7R9WZW2_9STRA</name>
<protein>
    <recommendedName>
        <fullName evidence="5">Protochlorophyllide reductase</fullName>
    </recommendedName>
</protein>
<dbReference type="GO" id="GO:0016020">
    <property type="term" value="C:membrane"/>
    <property type="evidence" value="ECO:0007669"/>
    <property type="project" value="TreeGrafter"/>
</dbReference>
<keyword evidence="2" id="KW-0521">NADP</keyword>
<dbReference type="InterPro" id="IPR036291">
    <property type="entry name" value="NAD(P)-bd_dom_sf"/>
</dbReference>
<comment type="similarity">
    <text evidence="1">Belongs to the short-chain dehydrogenases/reductases (SDR) family.</text>
</comment>
<reference evidence="4" key="1">
    <citation type="submission" date="2021-01" db="EMBL/GenBank/DDBJ databases">
        <authorList>
            <person name="Corre E."/>
            <person name="Pelletier E."/>
            <person name="Niang G."/>
            <person name="Scheremetjew M."/>
            <person name="Finn R."/>
            <person name="Kale V."/>
            <person name="Holt S."/>
            <person name="Cochrane G."/>
            <person name="Meng A."/>
            <person name="Brown T."/>
            <person name="Cohen L."/>
        </authorList>
    </citation>
    <scope>NUCLEOTIDE SEQUENCE</scope>
    <source>
        <strain evidence="4">CCMP3328</strain>
    </source>
</reference>
<dbReference type="PRINTS" id="PR00081">
    <property type="entry name" value="GDHRDH"/>
</dbReference>
<dbReference type="PANTHER" id="PTHR43490">
    <property type="entry name" value="(+)-NEOMENTHOL DEHYDROGENASE"/>
    <property type="match status" value="1"/>
</dbReference>
<dbReference type="InterPro" id="IPR002347">
    <property type="entry name" value="SDR_fam"/>
</dbReference>
<proteinExistence type="inferred from homology"/>
<dbReference type="EMBL" id="HBEF01018674">
    <property type="protein sequence ID" value="CAD8339378.1"/>
    <property type="molecule type" value="Transcribed_RNA"/>
</dbReference>
<dbReference type="Pfam" id="PF00106">
    <property type="entry name" value="adh_short"/>
    <property type="match status" value="1"/>
</dbReference>
<accession>A0A7R9WZW2</accession>
<evidence type="ECO:0000256" key="3">
    <source>
        <dbReference type="ARBA" id="ARBA00023002"/>
    </source>
</evidence>
<evidence type="ECO:0000256" key="2">
    <source>
        <dbReference type="ARBA" id="ARBA00022857"/>
    </source>
</evidence>
<keyword evidence="3" id="KW-0560">Oxidoreductase</keyword>